<dbReference type="InterPro" id="IPR016181">
    <property type="entry name" value="Acyl_CoA_acyltransferase"/>
</dbReference>
<evidence type="ECO:0000313" key="2">
    <source>
        <dbReference type="Proteomes" id="UP000178912"/>
    </source>
</evidence>
<name>A0A1E1JRB7_9HELO</name>
<protein>
    <recommendedName>
        <fullName evidence="3">N-acetyltransferase domain-containing protein</fullName>
    </recommendedName>
</protein>
<accession>A0A1E1JRB7</accession>
<organism evidence="1 2">
    <name type="scientific">Rhynchosporium agropyri</name>
    <dbReference type="NCBI Taxonomy" id="914238"/>
    <lineage>
        <taxon>Eukaryota</taxon>
        <taxon>Fungi</taxon>
        <taxon>Dikarya</taxon>
        <taxon>Ascomycota</taxon>
        <taxon>Pezizomycotina</taxon>
        <taxon>Leotiomycetes</taxon>
        <taxon>Helotiales</taxon>
        <taxon>Ploettnerulaceae</taxon>
        <taxon>Rhynchosporium</taxon>
    </lineage>
</organism>
<dbReference type="AlphaFoldDB" id="A0A1E1JRB7"/>
<gene>
    <name evidence="1" type="ORF">RAG0_00180</name>
</gene>
<reference evidence="2" key="1">
    <citation type="submission" date="2016-03" db="EMBL/GenBank/DDBJ databases">
        <authorList>
            <person name="Guldener U."/>
        </authorList>
    </citation>
    <scope>NUCLEOTIDE SEQUENCE [LARGE SCALE GENOMIC DNA]</scope>
    <source>
        <strain evidence="2">04CH-RAC-A.6.1</strain>
    </source>
</reference>
<keyword evidence="2" id="KW-1185">Reference proteome</keyword>
<dbReference type="Gene3D" id="3.40.630.30">
    <property type="match status" value="1"/>
</dbReference>
<evidence type="ECO:0008006" key="3">
    <source>
        <dbReference type="Google" id="ProtNLM"/>
    </source>
</evidence>
<sequence length="149" mass="16409">MSAESPPKILLQTPAPLDILGSCKLDLLQTRNPLLSREYSWTSSPSAPPDDARSCCMVLYSPEPRNRPVGTVRLVPSPHHPHPVEGARYEAPDADGLAISARELFLAPLPKYTIARSTSLHDGVKPFVKLGRLCVVEKYRGRQCAVWLV</sequence>
<evidence type="ECO:0000313" key="1">
    <source>
        <dbReference type="EMBL" id="CZS88425.1"/>
    </source>
</evidence>
<proteinExistence type="predicted"/>
<dbReference type="OrthoDB" id="329272at2759"/>
<dbReference type="EMBL" id="FJUX01000001">
    <property type="protein sequence ID" value="CZS88425.1"/>
    <property type="molecule type" value="Genomic_DNA"/>
</dbReference>
<dbReference type="SUPFAM" id="SSF55729">
    <property type="entry name" value="Acyl-CoA N-acyltransferases (Nat)"/>
    <property type="match status" value="1"/>
</dbReference>
<dbReference type="Proteomes" id="UP000178912">
    <property type="component" value="Unassembled WGS sequence"/>
</dbReference>